<proteinExistence type="predicted"/>
<keyword evidence="2" id="KW-1133">Transmembrane helix</keyword>
<feature type="compositionally biased region" description="Pro residues" evidence="1">
    <location>
        <begin position="209"/>
        <end position="241"/>
    </location>
</feature>
<feature type="region of interest" description="Disordered" evidence="1">
    <location>
        <begin position="203"/>
        <end position="275"/>
    </location>
</feature>
<feature type="compositionally biased region" description="Low complexity" evidence="1">
    <location>
        <begin position="259"/>
        <end position="272"/>
    </location>
</feature>
<sequence>MSQSTIEAALRTLLMEDGRVCLPGIGTLVVEAQPALVSLMEGTASPPSKYVTFNANLVTDDGRLRNELGPTADLDAYLRRLLATLTDDQSVTLPGIGKLYQQQNEVRFTPGAGNLSKTSYGLPSVPVRAIVRNERAAAAGTSTGSTKRSRKADSTEVATGASSVRVATQWPWYLAGMVGVLLAIFLVFRLAGTIGVLLEDQEASTTAPSPGPRTIDPPAPSPQQLPPVPAREVKPAPPPRLNQPTTGTASSPSVPAPSTPSVATTSPPRSSTGTAATDNVAVIAIGLFGRQRNVRKQTGRLEAAGYTPYTEAEGRNTRVGLTVRYGTDAELQRVLADVRDRYTPDAFVMRVNGAERRPQ</sequence>
<feature type="transmembrane region" description="Helical" evidence="2">
    <location>
        <begin position="170"/>
        <end position="188"/>
    </location>
</feature>
<evidence type="ECO:0000313" key="5">
    <source>
        <dbReference type="Proteomes" id="UP000837803"/>
    </source>
</evidence>
<protein>
    <recommendedName>
        <fullName evidence="3">CCDC81-like prokaryotic HU domain-containing protein</fullName>
    </recommendedName>
</protein>
<evidence type="ECO:0000256" key="1">
    <source>
        <dbReference type="SAM" id="MobiDB-lite"/>
    </source>
</evidence>
<organism evidence="4 5">
    <name type="scientific">Neolewinella maritima</name>
    <dbReference type="NCBI Taxonomy" id="1383882"/>
    <lineage>
        <taxon>Bacteria</taxon>
        <taxon>Pseudomonadati</taxon>
        <taxon>Bacteroidota</taxon>
        <taxon>Saprospiria</taxon>
        <taxon>Saprospirales</taxon>
        <taxon>Lewinellaceae</taxon>
        <taxon>Neolewinella</taxon>
    </lineage>
</organism>
<keyword evidence="5" id="KW-1185">Reference proteome</keyword>
<feature type="region of interest" description="Disordered" evidence="1">
    <location>
        <begin position="136"/>
        <end position="160"/>
    </location>
</feature>
<dbReference type="EMBL" id="CAKLPZ010000001">
    <property type="protein sequence ID" value="CAH1000314.1"/>
    <property type="molecule type" value="Genomic_DNA"/>
</dbReference>
<feature type="domain" description="CCDC81-like prokaryotic HU" evidence="3">
    <location>
        <begin position="5"/>
        <end position="61"/>
    </location>
</feature>
<evidence type="ECO:0000313" key="4">
    <source>
        <dbReference type="EMBL" id="CAH1000314.1"/>
    </source>
</evidence>
<comment type="caution">
    <text evidence="4">The sequence shown here is derived from an EMBL/GenBank/DDBJ whole genome shotgun (WGS) entry which is preliminary data.</text>
</comment>
<dbReference type="Pfam" id="PF18174">
    <property type="entry name" value="HU-CCDC81_bac_1"/>
    <property type="match status" value="1"/>
</dbReference>
<reference evidence="4" key="1">
    <citation type="submission" date="2021-12" db="EMBL/GenBank/DDBJ databases">
        <authorList>
            <person name="Rodrigo-Torres L."/>
            <person name="Arahal R. D."/>
            <person name="Lucena T."/>
        </authorList>
    </citation>
    <scope>NUCLEOTIDE SEQUENCE</scope>
    <source>
        <strain evidence="4">CECT 8419</strain>
    </source>
</reference>
<dbReference type="Proteomes" id="UP000837803">
    <property type="component" value="Unassembled WGS sequence"/>
</dbReference>
<accession>A0ABM9AZN7</accession>
<dbReference type="RefSeq" id="WP_238750366.1">
    <property type="nucleotide sequence ID" value="NZ_CAKLPZ010000001.1"/>
</dbReference>
<feature type="compositionally biased region" description="Low complexity" evidence="1">
    <location>
        <begin position="244"/>
        <end position="253"/>
    </location>
</feature>
<evidence type="ECO:0000259" key="3">
    <source>
        <dbReference type="Pfam" id="PF18174"/>
    </source>
</evidence>
<gene>
    <name evidence="4" type="ORF">LEM8419_01467</name>
</gene>
<keyword evidence="2" id="KW-0472">Membrane</keyword>
<keyword evidence="2" id="KW-0812">Transmembrane</keyword>
<name>A0ABM9AZN7_9BACT</name>
<dbReference type="InterPro" id="IPR040495">
    <property type="entry name" value="HU-CCDC81_bac_1"/>
</dbReference>
<evidence type="ECO:0000256" key="2">
    <source>
        <dbReference type="SAM" id="Phobius"/>
    </source>
</evidence>
<feature type="compositionally biased region" description="Low complexity" evidence="1">
    <location>
        <begin position="136"/>
        <end position="146"/>
    </location>
</feature>